<accession>A0A921SYY4</accession>
<evidence type="ECO:0000313" key="3">
    <source>
        <dbReference type="Proteomes" id="UP000776700"/>
    </source>
</evidence>
<dbReference type="Pfam" id="PF02498">
    <property type="entry name" value="Bro-N"/>
    <property type="match status" value="1"/>
</dbReference>
<dbReference type="AlphaFoldDB" id="A0A921SYY4"/>
<organism evidence="2 3">
    <name type="scientific">Romboutsia timonensis</name>
    <dbReference type="NCBI Taxonomy" id="1776391"/>
    <lineage>
        <taxon>Bacteria</taxon>
        <taxon>Bacillati</taxon>
        <taxon>Bacillota</taxon>
        <taxon>Clostridia</taxon>
        <taxon>Peptostreptococcales</taxon>
        <taxon>Peptostreptococcaceae</taxon>
        <taxon>Romboutsia</taxon>
    </lineage>
</organism>
<dbReference type="Proteomes" id="UP000776700">
    <property type="component" value="Unassembled WGS sequence"/>
</dbReference>
<dbReference type="InterPro" id="IPR003497">
    <property type="entry name" value="BRO_N_domain"/>
</dbReference>
<dbReference type="PROSITE" id="PS51750">
    <property type="entry name" value="BRO_N"/>
    <property type="match status" value="1"/>
</dbReference>
<comment type="caution">
    <text evidence="2">The sequence shown here is derived from an EMBL/GenBank/DDBJ whole genome shotgun (WGS) entry which is preliminary data.</text>
</comment>
<dbReference type="EMBL" id="DYUB01000082">
    <property type="protein sequence ID" value="HJG95952.1"/>
    <property type="molecule type" value="Genomic_DNA"/>
</dbReference>
<dbReference type="Pfam" id="PF03374">
    <property type="entry name" value="ANT"/>
    <property type="match status" value="1"/>
</dbReference>
<reference evidence="2" key="2">
    <citation type="submission" date="2021-09" db="EMBL/GenBank/DDBJ databases">
        <authorList>
            <person name="Gilroy R."/>
        </authorList>
    </citation>
    <scope>NUCLEOTIDE SEQUENCE</scope>
    <source>
        <strain evidence="2">1277</strain>
    </source>
</reference>
<gene>
    <name evidence="2" type="ORF">K8V90_02475</name>
</gene>
<feature type="domain" description="Bro-N" evidence="1">
    <location>
        <begin position="1"/>
        <end position="116"/>
    </location>
</feature>
<dbReference type="InterPro" id="IPR005039">
    <property type="entry name" value="Ant_C"/>
</dbReference>
<name>A0A921SYY4_9FIRM</name>
<sequence>MEGLKIFGNDLFGDILVIVKNNKEYFDGSNVARALGYTNPRDALIRHCNKEGVILHEIAIVSKNRDGESYKTQMLEKKFIDEGNLYRLIIKSKLKEAKRFERWVCDEVIPSIRKSGAYINDDFVNKLLDDPDLLISLATKLKDEKSKVNDLNKLILDNKEYTMLGKAIESTKGAVTIGQYAKIINSIQPMGRNRLYKWFRDNGYFISKGNDKNMPKQIYVESGLFEVCEKIVSTKNGEILSIKPFLTCKGQKYFIGKILENKYLN</sequence>
<dbReference type="PANTHER" id="PTHR36180:SF2">
    <property type="entry name" value="BRO FAMILY PROTEIN"/>
    <property type="match status" value="1"/>
</dbReference>
<reference evidence="2" key="1">
    <citation type="journal article" date="2021" name="PeerJ">
        <title>Extensive microbial diversity within the chicken gut microbiome revealed by metagenomics and culture.</title>
        <authorList>
            <person name="Gilroy R."/>
            <person name="Ravi A."/>
            <person name="Getino M."/>
            <person name="Pursley I."/>
            <person name="Horton D.L."/>
            <person name="Alikhan N.F."/>
            <person name="Baker D."/>
            <person name="Gharbi K."/>
            <person name="Hall N."/>
            <person name="Watson M."/>
            <person name="Adriaenssens E.M."/>
            <person name="Foster-Nyarko E."/>
            <person name="Jarju S."/>
            <person name="Secka A."/>
            <person name="Antonio M."/>
            <person name="Oren A."/>
            <person name="Chaudhuri R.R."/>
            <person name="La Ragione R."/>
            <person name="Hildebrand F."/>
            <person name="Pallen M.J."/>
        </authorList>
    </citation>
    <scope>NUCLEOTIDE SEQUENCE</scope>
    <source>
        <strain evidence="2">1277</strain>
    </source>
</reference>
<evidence type="ECO:0000313" key="2">
    <source>
        <dbReference type="EMBL" id="HJG95952.1"/>
    </source>
</evidence>
<evidence type="ECO:0000259" key="1">
    <source>
        <dbReference type="PROSITE" id="PS51750"/>
    </source>
</evidence>
<dbReference type="SMART" id="SM01040">
    <property type="entry name" value="Bro-N"/>
    <property type="match status" value="1"/>
</dbReference>
<proteinExistence type="predicted"/>
<dbReference type="GO" id="GO:0003677">
    <property type="term" value="F:DNA binding"/>
    <property type="evidence" value="ECO:0007669"/>
    <property type="project" value="InterPro"/>
</dbReference>
<protein>
    <submittedName>
        <fullName evidence="2">Phage antirepressor KilAC domain-containing protein</fullName>
    </submittedName>
</protein>
<dbReference type="PANTHER" id="PTHR36180">
    <property type="entry name" value="DNA-BINDING PROTEIN-RELATED-RELATED"/>
    <property type="match status" value="1"/>
</dbReference>